<dbReference type="AlphaFoldDB" id="A0A067P205"/>
<proteinExistence type="predicted"/>
<gene>
    <name evidence="2" type="ORF">JAAARDRAFT_102641</name>
    <name evidence="1" type="ORF">JAAARDRAFT_99142</name>
</gene>
<reference evidence="3" key="1">
    <citation type="journal article" date="2014" name="Proc. Natl. Acad. Sci. U.S.A.">
        <title>Extensive sampling of basidiomycete genomes demonstrates inadequacy of the white-rot/brown-rot paradigm for wood decay fungi.</title>
        <authorList>
            <person name="Riley R."/>
            <person name="Salamov A.A."/>
            <person name="Brown D.W."/>
            <person name="Nagy L.G."/>
            <person name="Floudas D."/>
            <person name="Held B.W."/>
            <person name="Levasseur A."/>
            <person name="Lombard V."/>
            <person name="Morin E."/>
            <person name="Otillar R."/>
            <person name="Lindquist E.A."/>
            <person name="Sun H."/>
            <person name="LaButti K.M."/>
            <person name="Schmutz J."/>
            <person name="Jabbour D."/>
            <person name="Luo H."/>
            <person name="Baker S.E."/>
            <person name="Pisabarro A.G."/>
            <person name="Walton J.D."/>
            <person name="Blanchette R.A."/>
            <person name="Henrissat B."/>
            <person name="Martin F."/>
            <person name="Cullen D."/>
            <person name="Hibbett D.S."/>
            <person name="Grigoriev I.V."/>
        </authorList>
    </citation>
    <scope>NUCLEOTIDE SEQUENCE [LARGE SCALE GENOMIC DNA]</scope>
    <source>
        <strain evidence="3">MUCL 33604</strain>
    </source>
</reference>
<dbReference type="Proteomes" id="UP000027265">
    <property type="component" value="Unassembled WGS sequence"/>
</dbReference>
<feature type="non-terminal residue" evidence="1">
    <location>
        <position position="60"/>
    </location>
</feature>
<evidence type="ECO:0000313" key="1">
    <source>
        <dbReference type="EMBL" id="KDQ48933.1"/>
    </source>
</evidence>
<sequence length="60" mass="7248">FDDGMIPHRTQLTMKIFEQYRKDHYAMMEKSKHSPGRHCYTFDLWTDRNLDAFGGTTHHF</sequence>
<dbReference type="EMBL" id="KL197730">
    <property type="protein sequence ID" value="KDQ54071.1"/>
    <property type="molecule type" value="Genomic_DNA"/>
</dbReference>
<evidence type="ECO:0000313" key="3">
    <source>
        <dbReference type="Proteomes" id="UP000027265"/>
    </source>
</evidence>
<name>A0A067P205_9AGAM</name>
<feature type="non-terminal residue" evidence="1">
    <location>
        <position position="1"/>
    </location>
</feature>
<dbReference type="HOGENOM" id="CLU_155624_2_0_1"/>
<accession>A0A067P205</accession>
<keyword evidence="3" id="KW-1185">Reference proteome</keyword>
<evidence type="ECO:0000313" key="2">
    <source>
        <dbReference type="EMBL" id="KDQ54071.1"/>
    </source>
</evidence>
<dbReference type="EMBL" id="KL197918">
    <property type="protein sequence ID" value="KDQ48933.1"/>
    <property type="molecule type" value="Genomic_DNA"/>
</dbReference>
<protein>
    <submittedName>
        <fullName evidence="1">Uncharacterized protein</fullName>
    </submittedName>
</protein>
<organism evidence="1 3">
    <name type="scientific">Jaapia argillacea MUCL 33604</name>
    <dbReference type="NCBI Taxonomy" id="933084"/>
    <lineage>
        <taxon>Eukaryota</taxon>
        <taxon>Fungi</taxon>
        <taxon>Dikarya</taxon>
        <taxon>Basidiomycota</taxon>
        <taxon>Agaricomycotina</taxon>
        <taxon>Agaricomycetes</taxon>
        <taxon>Agaricomycetidae</taxon>
        <taxon>Jaapiales</taxon>
        <taxon>Jaapiaceae</taxon>
        <taxon>Jaapia</taxon>
    </lineage>
</organism>
<reference evidence="1" key="2">
    <citation type="journal article" date="2014" name="Proc. Natl. Acad. Sci. U.S.A.">
        <title>Extensive sampling of basidiomycete genomes demonstrates inadequacy of the white rot/brown rot paradigm for wood decay fungi.</title>
        <authorList>
            <person name="Riley R."/>
            <person name="Salamov A.A."/>
            <person name="Brown D.W."/>
            <person name="Nagy L.G."/>
            <person name="Floudas D."/>
            <person name="Held B.W."/>
            <person name="Levasseur A."/>
            <person name="Lombard V."/>
            <person name="Morin E."/>
            <person name="Otillar R."/>
            <person name="Lindquist E.A."/>
            <person name="Sun H."/>
            <person name="LaButti K.M."/>
            <person name="Schmutz J."/>
            <person name="Jabbour D."/>
            <person name="Luo H."/>
            <person name="Baker S.E."/>
            <person name="Pisabarro A.G."/>
            <person name="Walton J.D."/>
            <person name="Blanchette R.A."/>
            <person name="Henrissat B."/>
            <person name="Martin F."/>
            <person name="Cullen D."/>
            <person name="Hibbett D.S."/>
            <person name="Grigoriev I.V."/>
        </authorList>
    </citation>
    <scope>NUCLEOTIDE SEQUENCE</scope>
    <source>
        <strain evidence="1">MUCL 33604</strain>
    </source>
</reference>